<evidence type="ECO:0000313" key="2">
    <source>
        <dbReference type="EMBL" id="BDV35294.1"/>
    </source>
</evidence>
<dbReference type="Gene3D" id="3.10.180.10">
    <property type="entry name" value="2,3-Dihydroxybiphenyl 1,2-Dioxygenase, domain 1"/>
    <property type="match status" value="1"/>
</dbReference>
<dbReference type="SUPFAM" id="SSF54593">
    <property type="entry name" value="Glyoxalase/Bleomycin resistance protein/Dihydroxybiphenyl dioxygenase"/>
    <property type="match status" value="1"/>
</dbReference>
<dbReference type="InterPro" id="IPR029068">
    <property type="entry name" value="Glyas_Bleomycin-R_OHBP_Dase"/>
</dbReference>
<dbReference type="InterPro" id="IPR037523">
    <property type="entry name" value="VOC_core"/>
</dbReference>
<dbReference type="PROSITE" id="PS51819">
    <property type="entry name" value="VOC"/>
    <property type="match status" value="1"/>
</dbReference>
<sequence length="168" mass="18071">MKRLHVHVSVDDLAASISFYSALFGSEPTVAKPDYAKWMMDDPRVNFAISARGGKVGVDHLGIQVETPEELKEVYGRLQRAERPVLEENTTTCCYAESEKAWTSDPQGLLWESFLTTGESTVFGDDTRLAGFRTSGGKAAPSPCCGSKPAPVVEAACCSGAARHDAEA</sequence>
<gene>
    <name evidence="2" type="ORF">SS37A_28230</name>
</gene>
<dbReference type="Pfam" id="PF00903">
    <property type="entry name" value="Glyoxalase"/>
    <property type="match status" value="1"/>
</dbReference>
<dbReference type="InterPro" id="IPR004360">
    <property type="entry name" value="Glyas_Fos-R_dOase_dom"/>
</dbReference>
<dbReference type="Proteomes" id="UP001317629">
    <property type="component" value="Chromosome"/>
</dbReference>
<evidence type="ECO:0000313" key="3">
    <source>
        <dbReference type="Proteomes" id="UP001317629"/>
    </source>
</evidence>
<dbReference type="PANTHER" id="PTHR41294:SF1">
    <property type="entry name" value="CADMIUM-INDUCED PROTEIN CADI"/>
    <property type="match status" value="1"/>
</dbReference>
<name>A0ABN6VHX3_9HYPH</name>
<feature type="domain" description="VOC" evidence="1">
    <location>
        <begin position="2"/>
        <end position="116"/>
    </location>
</feature>
<reference evidence="2 3" key="1">
    <citation type="journal article" date="2023" name="Int. J. Syst. Evol. Microbiol.">
        <title>Methylocystis iwaonis sp. nov., a type II methane-oxidizing bacterium from surface soil of a rice paddy field in Japan, and emended description of the genus Methylocystis (ex Whittenbury et al. 1970) Bowman et al. 1993.</title>
        <authorList>
            <person name="Kaise H."/>
            <person name="Sawadogo J.B."/>
            <person name="Alam M.S."/>
            <person name="Ueno C."/>
            <person name="Dianou D."/>
            <person name="Shinjo R."/>
            <person name="Asakawa S."/>
        </authorList>
    </citation>
    <scope>NUCLEOTIDE SEQUENCE [LARGE SCALE GENOMIC DNA]</scope>
    <source>
        <strain evidence="2 3">SS37A-Re</strain>
    </source>
</reference>
<dbReference type="InterPro" id="IPR049789">
    <property type="entry name" value="ArsI/CadI-like"/>
</dbReference>
<organism evidence="2 3">
    <name type="scientific">Methylocystis iwaonis</name>
    <dbReference type="NCBI Taxonomy" id="2885079"/>
    <lineage>
        <taxon>Bacteria</taxon>
        <taxon>Pseudomonadati</taxon>
        <taxon>Pseudomonadota</taxon>
        <taxon>Alphaproteobacteria</taxon>
        <taxon>Hyphomicrobiales</taxon>
        <taxon>Methylocystaceae</taxon>
        <taxon>Methylocystis</taxon>
    </lineage>
</organism>
<dbReference type="EMBL" id="AP027142">
    <property type="protein sequence ID" value="BDV35294.1"/>
    <property type="molecule type" value="Genomic_DNA"/>
</dbReference>
<dbReference type="RefSeq" id="WP_281928685.1">
    <property type="nucleotide sequence ID" value="NZ_AP027142.1"/>
</dbReference>
<protein>
    <submittedName>
        <fullName evidence="2">Glyoxalase</fullName>
    </submittedName>
</protein>
<keyword evidence="3" id="KW-1185">Reference proteome</keyword>
<dbReference type="PANTHER" id="PTHR41294">
    <property type="entry name" value="CADMIUM-INDUCED PROTEIN CADI"/>
    <property type="match status" value="1"/>
</dbReference>
<dbReference type="InterPro" id="IPR052393">
    <property type="entry name" value="Cadmium-induced_rsp"/>
</dbReference>
<evidence type="ECO:0000259" key="1">
    <source>
        <dbReference type="PROSITE" id="PS51819"/>
    </source>
</evidence>
<accession>A0ABN6VHX3</accession>
<dbReference type="NCBIfam" id="NF041414">
    <property type="entry name" value="ArsI_CadI_VOC"/>
    <property type="match status" value="1"/>
</dbReference>
<proteinExistence type="predicted"/>